<name>A0AAW6B129_CLOSY</name>
<dbReference type="EMBL" id="JAQLGM010000056">
    <property type="protein sequence ID" value="MDB2002039.1"/>
    <property type="molecule type" value="Genomic_DNA"/>
</dbReference>
<reference evidence="1" key="1">
    <citation type="submission" date="2023-01" db="EMBL/GenBank/DDBJ databases">
        <title>Human gut microbiome strain richness.</title>
        <authorList>
            <person name="Chen-Liaw A."/>
        </authorList>
    </citation>
    <scope>NUCLEOTIDE SEQUENCE</scope>
    <source>
        <strain evidence="1">B1_m1001713B170214d0_201011</strain>
    </source>
</reference>
<evidence type="ECO:0000313" key="2">
    <source>
        <dbReference type="Proteomes" id="UP001300871"/>
    </source>
</evidence>
<accession>A0AAW6B129</accession>
<comment type="caution">
    <text evidence="1">The sequence shown here is derived from an EMBL/GenBank/DDBJ whole genome shotgun (WGS) entry which is preliminary data.</text>
</comment>
<dbReference type="AlphaFoldDB" id="A0AAW6B129"/>
<evidence type="ECO:0000313" key="1">
    <source>
        <dbReference type="EMBL" id="MDB2002039.1"/>
    </source>
</evidence>
<organism evidence="1 2">
    <name type="scientific">Clostridium symbiosum</name>
    <name type="common">Bacteroides symbiosus</name>
    <dbReference type="NCBI Taxonomy" id="1512"/>
    <lineage>
        <taxon>Bacteria</taxon>
        <taxon>Bacillati</taxon>
        <taxon>Bacillota</taxon>
        <taxon>Clostridia</taxon>
        <taxon>Lachnospirales</taxon>
        <taxon>Lachnospiraceae</taxon>
        <taxon>Otoolea</taxon>
    </lineage>
</organism>
<proteinExistence type="predicted"/>
<dbReference type="Proteomes" id="UP001300871">
    <property type="component" value="Unassembled WGS sequence"/>
</dbReference>
<sequence length="266" mass="30512">MAYMNYIELLNLFYERIQCSRVSNNGQLLYYTLLAINNKSSWSDWFSRTNVSISGMMGISEKAFMNARAELKQLGLIDFIPSKKRGECTKYHILYPTNSSTKYSTNDSTKEVQTTVQSTDINKLKQKQKSISDDIPEKTDFSDQYTTIQDLYNSVCGSYPRLVKLSEARKRAIRARLNTGYTVDDFRRLFETAEQSDFLKGKNNRNWRATFDWLISDANMAKVLDGNYENRKREAMADAPEGRSAADYYRQYMCNGDSEAGGTVPG</sequence>
<dbReference type="RefSeq" id="WP_049941718.1">
    <property type="nucleotide sequence ID" value="NZ_JAQLGH010000047.1"/>
</dbReference>
<protein>
    <submittedName>
        <fullName evidence="1">Uncharacterized protein</fullName>
    </submittedName>
</protein>
<gene>
    <name evidence="1" type="ORF">PM006_17725</name>
</gene>